<dbReference type="GO" id="GO:0097367">
    <property type="term" value="F:carbohydrate derivative binding"/>
    <property type="evidence" value="ECO:0007669"/>
    <property type="project" value="InterPro"/>
</dbReference>
<dbReference type="Proteomes" id="UP000234881">
    <property type="component" value="Unassembled WGS sequence"/>
</dbReference>
<dbReference type="PANTHER" id="PTHR10088:SF4">
    <property type="entry name" value="GLUCOKINASE REGULATORY PROTEIN"/>
    <property type="match status" value="1"/>
</dbReference>
<dbReference type="CDD" id="cd05007">
    <property type="entry name" value="SIS_Etherase"/>
    <property type="match status" value="1"/>
</dbReference>
<dbReference type="Pfam" id="PF13580">
    <property type="entry name" value="SIS_2"/>
    <property type="match status" value="1"/>
</dbReference>
<sequence>MVFKRYYIDTEPRGLILDSTTEKQHKSAKNLDSRPLSEIAALLLENQIIAASSVNEALPQIESGARIMAHTLQLGGRLIYAAAGSSALMALADALELGGTFGIEPNSIQILMAGGVPNNAEMPGDTEDDIAPLEHDLQDIKPCDTLIAISASGNTPYTLAAAKIANHKGTRVIAITNNPDSAIEAISDCGICLKTPPEVVSGSTRMGAATAQKLALNTLSTLMAFELGHIHDGLMVNLKADNAKLRMRANKMVQYIAQVSQQKAQEALDLSGNNVKIAALLSSGVASKDTAEQLLQQTKGHLRQALEQLKSSNHK</sequence>
<dbReference type="GO" id="GO:0016803">
    <property type="term" value="F:ether hydrolase activity"/>
    <property type="evidence" value="ECO:0007669"/>
    <property type="project" value="TreeGrafter"/>
</dbReference>
<gene>
    <name evidence="4" type="ORF">C0081_09485</name>
</gene>
<dbReference type="GO" id="GO:0016835">
    <property type="term" value="F:carbon-oxygen lyase activity"/>
    <property type="evidence" value="ECO:0007669"/>
    <property type="project" value="InterPro"/>
</dbReference>
<dbReference type="AlphaFoldDB" id="A0A2N5XSN9"/>
<dbReference type="OrthoDB" id="9813395at2"/>
<name>A0A2N5XSN9_9HYPH</name>
<dbReference type="PANTHER" id="PTHR10088">
    <property type="entry name" value="GLUCOKINASE REGULATORY PROTEIN"/>
    <property type="match status" value="1"/>
</dbReference>
<evidence type="ECO:0000259" key="3">
    <source>
        <dbReference type="PROSITE" id="PS51464"/>
    </source>
</evidence>
<dbReference type="InterPro" id="IPR040190">
    <property type="entry name" value="MURQ/GCKR"/>
</dbReference>
<keyword evidence="5" id="KW-1185">Reference proteome</keyword>
<evidence type="ECO:0000313" key="4">
    <source>
        <dbReference type="EMBL" id="PLW77536.1"/>
    </source>
</evidence>
<keyword evidence="1" id="KW-0456">Lyase</keyword>
<dbReference type="Gene3D" id="1.10.8.1080">
    <property type="match status" value="1"/>
</dbReference>
<organism evidence="4 5">
    <name type="scientific">Cohaesibacter celericrescens</name>
    <dbReference type="NCBI Taxonomy" id="2067669"/>
    <lineage>
        <taxon>Bacteria</taxon>
        <taxon>Pseudomonadati</taxon>
        <taxon>Pseudomonadota</taxon>
        <taxon>Alphaproteobacteria</taxon>
        <taxon>Hyphomicrobiales</taxon>
        <taxon>Cohaesibacteraceae</taxon>
    </lineage>
</organism>
<dbReference type="InterPro" id="IPR046348">
    <property type="entry name" value="SIS_dom_sf"/>
</dbReference>
<dbReference type="GO" id="GO:0046348">
    <property type="term" value="P:amino sugar catabolic process"/>
    <property type="evidence" value="ECO:0007669"/>
    <property type="project" value="InterPro"/>
</dbReference>
<dbReference type="NCBIfam" id="NF003915">
    <property type="entry name" value="PRK05441.1"/>
    <property type="match status" value="1"/>
</dbReference>
<dbReference type="EMBL" id="PKUQ01000016">
    <property type="protein sequence ID" value="PLW77536.1"/>
    <property type="molecule type" value="Genomic_DNA"/>
</dbReference>
<feature type="domain" description="SIS" evidence="3">
    <location>
        <begin position="68"/>
        <end position="229"/>
    </location>
</feature>
<comment type="caution">
    <text evidence="4">The sequence shown here is derived from an EMBL/GenBank/DDBJ whole genome shotgun (WGS) entry which is preliminary data.</text>
</comment>
<proteinExistence type="predicted"/>
<evidence type="ECO:0000313" key="5">
    <source>
        <dbReference type="Proteomes" id="UP000234881"/>
    </source>
</evidence>
<dbReference type="Gene3D" id="3.40.50.10490">
    <property type="entry name" value="Glucose-6-phosphate isomerase like protein, domain 1"/>
    <property type="match status" value="1"/>
</dbReference>
<accession>A0A2N5XSN9</accession>
<dbReference type="SUPFAM" id="SSF53697">
    <property type="entry name" value="SIS domain"/>
    <property type="match status" value="1"/>
</dbReference>
<dbReference type="GO" id="GO:0009254">
    <property type="term" value="P:peptidoglycan turnover"/>
    <property type="evidence" value="ECO:0007669"/>
    <property type="project" value="TreeGrafter"/>
</dbReference>
<dbReference type="PROSITE" id="PS51464">
    <property type="entry name" value="SIS"/>
    <property type="match status" value="1"/>
</dbReference>
<keyword evidence="2" id="KW-0119">Carbohydrate metabolism</keyword>
<evidence type="ECO:0000256" key="1">
    <source>
        <dbReference type="ARBA" id="ARBA00023239"/>
    </source>
</evidence>
<reference evidence="4 5" key="1">
    <citation type="submission" date="2018-01" db="EMBL/GenBank/DDBJ databases">
        <title>The draft genome sequence of Cohaesibacter sp. H1304.</title>
        <authorList>
            <person name="Wang N.-N."/>
            <person name="Du Z.-J."/>
        </authorList>
    </citation>
    <scope>NUCLEOTIDE SEQUENCE [LARGE SCALE GENOMIC DNA]</scope>
    <source>
        <strain evidence="4 5">H1304</strain>
    </source>
</reference>
<evidence type="ECO:0000256" key="2">
    <source>
        <dbReference type="ARBA" id="ARBA00023277"/>
    </source>
</evidence>
<dbReference type="InterPro" id="IPR005488">
    <property type="entry name" value="Etherase_MurQ"/>
</dbReference>
<protein>
    <submittedName>
        <fullName evidence="4">N-acetylmuramic acid 6-phosphate etherase</fullName>
    </submittedName>
</protein>
<dbReference type="InterPro" id="IPR001347">
    <property type="entry name" value="SIS_dom"/>
</dbReference>